<feature type="compositionally biased region" description="Basic and acidic residues" evidence="1">
    <location>
        <begin position="46"/>
        <end position="55"/>
    </location>
</feature>
<organism evidence="3 4">
    <name type="scientific">Sporosarcina oncorhynchi</name>
    <dbReference type="NCBI Taxonomy" id="3056444"/>
    <lineage>
        <taxon>Bacteria</taxon>
        <taxon>Bacillati</taxon>
        <taxon>Bacillota</taxon>
        <taxon>Bacilli</taxon>
        <taxon>Bacillales</taxon>
        <taxon>Caryophanaceae</taxon>
        <taxon>Sporosarcina</taxon>
    </lineage>
</organism>
<feature type="chain" id="PRO_5046802366" evidence="2">
    <location>
        <begin position="28"/>
        <end position="508"/>
    </location>
</feature>
<dbReference type="RefSeq" id="WP_317966278.1">
    <property type="nucleotide sequence ID" value="NZ_CP129118.1"/>
</dbReference>
<reference evidence="3 4" key="1">
    <citation type="submission" date="2023-06" db="EMBL/GenBank/DDBJ databases">
        <title>Sporosarcina sp. nov., isolated from Korean tranditional fermented seafood 'Jeotgal'.</title>
        <authorList>
            <person name="Yang A.I."/>
            <person name="Shin N.-R."/>
        </authorList>
    </citation>
    <scope>NUCLEOTIDE SEQUENCE [LARGE SCALE GENOMIC DNA]</scope>
    <source>
        <strain evidence="3 4">T2O-4</strain>
    </source>
</reference>
<evidence type="ECO:0000313" key="3">
    <source>
        <dbReference type="EMBL" id="WOV86777.1"/>
    </source>
</evidence>
<dbReference type="Proteomes" id="UP001303902">
    <property type="component" value="Chromosome"/>
</dbReference>
<accession>A0ABZ0L3K4</accession>
<keyword evidence="2" id="KW-0732">Signal</keyword>
<proteinExistence type="predicted"/>
<evidence type="ECO:0000256" key="2">
    <source>
        <dbReference type="SAM" id="SignalP"/>
    </source>
</evidence>
<keyword evidence="4" id="KW-1185">Reference proteome</keyword>
<gene>
    <name evidence="3" type="ORF">QWT69_12965</name>
</gene>
<evidence type="ECO:0000256" key="1">
    <source>
        <dbReference type="SAM" id="MobiDB-lite"/>
    </source>
</evidence>
<feature type="region of interest" description="Disordered" evidence="1">
    <location>
        <begin position="31"/>
        <end position="55"/>
    </location>
</feature>
<protein>
    <submittedName>
        <fullName evidence="3">Uncharacterized protein</fullName>
    </submittedName>
</protein>
<evidence type="ECO:0000313" key="4">
    <source>
        <dbReference type="Proteomes" id="UP001303902"/>
    </source>
</evidence>
<dbReference type="EMBL" id="CP129118">
    <property type="protein sequence ID" value="WOV86777.1"/>
    <property type="molecule type" value="Genomic_DNA"/>
</dbReference>
<sequence length="508" mass="55129">MNVVHSNSKRPLSFVLMLIFGVLIALAGCSDGDKSEASTDSDTAEGEEKNGDKVMDKAEDMKNNIKLSATRGFIGDEVEFTIDQLPDNADVQLIWPTVDGSYAIENQYEVIGPEFTTEDVVILAGKSDADGKWSGSFTIPEGFGGDYTVYVATDNKKIGQTAYTVDPTFKMTPESGPVGTEITIEVEGLGHSTYMRNWQLTYDNKYTGLVSAIATNGKAEAKIRAAGNPGDHAIRLRTGYLGMQYINYLQSPYPDKPAPDFMFTITDEKFVGENHVEEAPVAANGGVEMPELKNDSGVTMTLDTEIGAVGDPVTMTAEGFDKNKEVELVWNTMKGSRVSGLGFAEESSVLDNVKTDSDGKFTYDFKIPDDLGGIPHRIDAKVGDKVVGQAYLSIKPTLVSISPTSGPVGTKIEVTIKGGGWTEFDNAYYLTYDNAYTGYLCSFNSQGTLTFDVIATGDVGYHVIDMYPGIYRQKEKDTDMTLIPQLTYSSDHPGSAMPAIRLGFEVTE</sequence>
<name>A0ABZ0L3K4_9BACL</name>
<feature type="signal peptide" evidence="2">
    <location>
        <begin position="1"/>
        <end position="27"/>
    </location>
</feature>